<dbReference type="Proteomes" id="UP001595681">
    <property type="component" value="Unassembled WGS sequence"/>
</dbReference>
<gene>
    <name evidence="1" type="ORF">ACFOKF_20560</name>
</gene>
<dbReference type="RefSeq" id="WP_380798362.1">
    <property type="nucleotide sequence ID" value="NZ_JBHRVU010000005.1"/>
</dbReference>
<keyword evidence="2" id="KW-1185">Reference proteome</keyword>
<sequence>MIRISSLVALVAAIVLLPSCTSLSPESRLRSGLEEAGLPPKMAGCMAKRMADELSLTQLRRLQSLASLRKSHMEEMTIERLLHKVRALKDPEIFAVTSGAALRCAL</sequence>
<reference evidence="2" key="1">
    <citation type="journal article" date="2019" name="Int. J. Syst. Evol. Microbiol.">
        <title>The Global Catalogue of Microorganisms (GCM) 10K type strain sequencing project: providing services to taxonomists for standard genome sequencing and annotation.</title>
        <authorList>
            <consortium name="The Broad Institute Genomics Platform"/>
            <consortium name="The Broad Institute Genome Sequencing Center for Infectious Disease"/>
            <person name="Wu L."/>
            <person name="Ma J."/>
        </authorList>
    </citation>
    <scope>NUCLEOTIDE SEQUENCE [LARGE SCALE GENOMIC DNA]</scope>
    <source>
        <strain evidence="2">CCM 7491</strain>
    </source>
</reference>
<evidence type="ECO:0000313" key="1">
    <source>
        <dbReference type="EMBL" id="MFC3443553.1"/>
    </source>
</evidence>
<evidence type="ECO:0000313" key="2">
    <source>
        <dbReference type="Proteomes" id="UP001595681"/>
    </source>
</evidence>
<name>A0ABV7NJ83_9SPHN</name>
<accession>A0ABV7NJ83</accession>
<protein>
    <recommendedName>
        <fullName evidence="3">Secreted protein</fullName>
    </recommendedName>
</protein>
<comment type="caution">
    <text evidence="1">The sequence shown here is derived from an EMBL/GenBank/DDBJ whole genome shotgun (WGS) entry which is preliminary data.</text>
</comment>
<evidence type="ECO:0008006" key="3">
    <source>
        <dbReference type="Google" id="ProtNLM"/>
    </source>
</evidence>
<proteinExistence type="predicted"/>
<organism evidence="1 2">
    <name type="scientific">Sphingobium rhizovicinum</name>
    <dbReference type="NCBI Taxonomy" id="432308"/>
    <lineage>
        <taxon>Bacteria</taxon>
        <taxon>Pseudomonadati</taxon>
        <taxon>Pseudomonadota</taxon>
        <taxon>Alphaproteobacteria</taxon>
        <taxon>Sphingomonadales</taxon>
        <taxon>Sphingomonadaceae</taxon>
        <taxon>Sphingobium</taxon>
    </lineage>
</organism>
<dbReference type="EMBL" id="JBHRVU010000005">
    <property type="protein sequence ID" value="MFC3443553.1"/>
    <property type="molecule type" value="Genomic_DNA"/>
</dbReference>